<dbReference type="Proteomes" id="UP001651158">
    <property type="component" value="Unassembled WGS sequence"/>
</dbReference>
<accession>A0ABR4PZ78</accession>
<evidence type="ECO:0000313" key="4">
    <source>
        <dbReference type="EMBL" id="KAL5103345.1"/>
    </source>
</evidence>
<evidence type="ECO:0000313" key="3">
    <source>
        <dbReference type="EMBL" id="KAL5103145.1"/>
    </source>
</evidence>
<evidence type="ECO:0000313" key="1">
    <source>
        <dbReference type="EMBL" id="KAL5102628.1"/>
    </source>
</evidence>
<gene>
    <name evidence="1" type="ORF">TcWFU_000915</name>
    <name evidence="2" type="ORF">TcWFU_001857</name>
    <name evidence="4" type="ORF">TcWFU_002557</name>
    <name evidence="3" type="ORF">TcWFU_002670</name>
</gene>
<reference evidence="1" key="2">
    <citation type="submission" date="2024-12" db="EMBL/GenBank/DDBJ databases">
        <authorList>
            <person name="Estrada K."/>
            <person name="Bobes R.J."/>
            <person name="Sanchez-Flores A."/>
            <person name="Laclette J.P."/>
        </authorList>
    </citation>
    <scope>NUCLEOTIDE SEQUENCE</scope>
    <source>
        <strain evidence="1">WFUcys</strain>
        <tissue evidence="1">Peritoneal cavity of infected mice</tissue>
    </source>
</reference>
<name>A0ABR4PZ78_9CEST</name>
<sequence>MTPAASLQALHLSCDCIQLTGAANRFVHPAEGGGDLGVKPMFSQKNILTGLIETEMDFILVAGVCCTTV</sequence>
<protein>
    <submittedName>
        <fullName evidence="1">Uncharacterized protein</fullName>
    </submittedName>
</protein>
<dbReference type="EMBL" id="JAKROA010000047">
    <property type="protein sequence ID" value="KAL5102628.1"/>
    <property type="molecule type" value="Genomic_DNA"/>
</dbReference>
<comment type="caution">
    <text evidence="1">The sequence shown here is derived from an EMBL/GenBank/DDBJ whole genome shotgun (WGS) entry which is preliminary data.</text>
</comment>
<dbReference type="EMBL" id="JAKROA010000026">
    <property type="protein sequence ID" value="KAL5102760.1"/>
    <property type="molecule type" value="Genomic_DNA"/>
</dbReference>
<keyword evidence="5" id="KW-1185">Reference proteome</keyword>
<dbReference type="EMBL" id="JAKROA010000018">
    <property type="protein sequence ID" value="KAL5103345.1"/>
    <property type="molecule type" value="Genomic_DNA"/>
</dbReference>
<evidence type="ECO:0000313" key="5">
    <source>
        <dbReference type="Proteomes" id="UP001651158"/>
    </source>
</evidence>
<evidence type="ECO:0000313" key="2">
    <source>
        <dbReference type="EMBL" id="KAL5102760.1"/>
    </source>
</evidence>
<reference evidence="1 5" key="1">
    <citation type="journal article" date="2022" name="Front. Cell. Infect. Microbiol.">
        <title>The Genomes of Two Strains of Taenia crassiceps the Animal Model for the Study of Human Cysticercosis.</title>
        <authorList>
            <person name="Bobes R.J."/>
            <person name="Estrada K."/>
            <person name="Rios-Valencia D.G."/>
            <person name="Calderon-Gallegos A."/>
            <person name="de la Torre P."/>
            <person name="Carrero J.C."/>
            <person name="Sanchez-Flores A."/>
            <person name="Laclette J.P."/>
        </authorList>
    </citation>
    <scope>NUCLEOTIDE SEQUENCE [LARGE SCALE GENOMIC DNA]</scope>
    <source>
        <strain evidence="1">WFUcys</strain>
    </source>
</reference>
<organism evidence="1 5">
    <name type="scientific">Taenia crassiceps</name>
    <dbReference type="NCBI Taxonomy" id="6207"/>
    <lineage>
        <taxon>Eukaryota</taxon>
        <taxon>Metazoa</taxon>
        <taxon>Spiralia</taxon>
        <taxon>Lophotrochozoa</taxon>
        <taxon>Platyhelminthes</taxon>
        <taxon>Cestoda</taxon>
        <taxon>Eucestoda</taxon>
        <taxon>Cyclophyllidea</taxon>
        <taxon>Taeniidae</taxon>
        <taxon>Taenia</taxon>
    </lineage>
</organism>
<proteinExistence type="predicted"/>
<dbReference type="EMBL" id="JAKROA010000020">
    <property type="protein sequence ID" value="KAL5103145.1"/>
    <property type="molecule type" value="Genomic_DNA"/>
</dbReference>